<dbReference type="NCBIfam" id="TIGR00595">
    <property type="entry name" value="priA"/>
    <property type="match status" value="1"/>
</dbReference>
<keyword evidence="3 12" id="KW-0479">Metal-binding</keyword>
<evidence type="ECO:0000259" key="14">
    <source>
        <dbReference type="PROSITE" id="PS51194"/>
    </source>
</evidence>
<evidence type="ECO:0000256" key="7">
    <source>
        <dbReference type="ARBA" id="ARBA00022833"/>
    </source>
</evidence>
<feature type="domain" description="Helicase ATP-binding" evidence="13">
    <location>
        <begin position="271"/>
        <end position="437"/>
    </location>
</feature>
<evidence type="ECO:0000313" key="16">
    <source>
        <dbReference type="Proteomes" id="UP000697472"/>
    </source>
</evidence>
<dbReference type="Pfam" id="PF17764">
    <property type="entry name" value="PriA_3primeBD"/>
    <property type="match status" value="1"/>
</dbReference>
<sequence>MTKIAKIIVDIPLMQTDKPFSYEVPEHLLDLVQVGVRVHVPFGKGNRLLQGFVVGLEDADAADLKPIREFLDFEPVLNAEQLLLADQMRHTVFSYKISILKAMLPGLLNSKYDKEFHPLASLSDEERQLYFPKNSPLLASELREELSLKMAELLKAGKVEQVYLAKDRQTIKTQKHYDVNLQLLETLEIAGRAKKRLEMRAWLLENSQSGLLKDLQALYGREVIKFFEDAGALNIREVEVSRAHAYFKDVKSSNFLQLNEEQAAVVEQVTAAIGQASKPFLLEGVTGSGKTEVYLHIIDKVLQQGKTAIVLVPEISLTPQMTNRFISRFGEQVAIMHSGLSDGEKFDEWRKVKSGQAKVVVGARSAIFAPLENIGAIIIDEEHEATYKQESNPRYHARDVAQLRADYHKAVLVMGSATPSIESRARASREVYQFLQLTKRANPNAKIPEVEILDFRDYIGQQEAGNFTPPLLEAIEERLAKKEQVVLMLNRRGFSSFVMCRDCGFVDDCPNCDISLTLHMDTKTMNCHYCGFQKGIPRNCPNCQSPSIRYYGTGTQKAYDELAEIFPQARILRMDVDTTRQKGAHEKLLTKFGNHEADILLGTQMIAKGLDFPNVTLVGVLNADTSLNLPDFRSSERTFQLLTQVAGRAGRADKPGQVYIQTYNPDHYAIQLAKAQDYEAFYQYEMSIRRQLGYPPYYFTVGLTLSHSSEEIAVQKSYEVMGLLRQGLTDKVKLLGPTPKPIARTHNLYHYQILVKYRFEDHLEESLNRILDWTQEKDNQKVRVIIDHEPQNLM</sequence>
<evidence type="ECO:0000256" key="4">
    <source>
        <dbReference type="ARBA" id="ARBA00022741"/>
    </source>
</evidence>
<dbReference type="Pfam" id="PF00271">
    <property type="entry name" value="Helicase_C"/>
    <property type="match status" value="1"/>
</dbReference>
<keyword evidence="7 12" id="KW-0862">Zinc</keyword>
<evidence type="ECO:0000259" key="13">
    <source>
        <dbReference type="PROSITE" id="PS51192"/>
    </source>
</evidence>
<dbReference type="PROSITE" id="PS51194">
    <property type="entry name" value="HELICASE_CTER"/>
    <property type="match status" value="1"/>
</dbReference>
<dbReference type="InterPro" id="IPR014001">
    <property type="entry name" value="Helicase_ATP-bd"/>
</dbReference>
<dbReference type="PROSITE" id="PS51192">
    <property type="entry name" value="HELICASE_ATP_BIND_1"/>
    <property type="match status" value="1"/>
</dbReference>
<organism evidence="15 16">
    <name type="scientific">Streptococcus loxodontisalivarius</name>
    <dbReference type="NCBI Taxonomy" id="1349415"/>
    <lineage>
        <taxon>Bacteria</taxon>
        <taxon>Bacillati</taxon>
        <taxon>Bacillota</taxon>
        <taxon>Bacilli</taxon>
        <taxon>Lactobacillales</taxon>
        <taxon>Streptococcaceae</taxon>
        <taxon>Streptococcus</taxon>
    </lineage>
</organism>
<protein>
    <recommendedName>
        <fullName evidence="12">Replication restart protein PriA</fullName>
    </recommendedName>
    <alternativeName>
        <fullName evidence="12">ATP-dependent DNA helicase PriA</fullName>
        <ecNumber evidence="12">5.6.2.4</ecNumber>
    </alternativeName>
    <alternativeName>
        <fullName evidence="12">DNA 3'-5' helicase PriA</fullName>
    </alternativeName>
</protein>
<accession>A0ABS2PRP4</accession>
<comment type="cofactor">
    <cofactor evidence="12">
        <name>Zn(2+)</name>
        <dbReference type="ChEBI" id="CHEBI:29105"/>
    </cofactor>
    <text evidence="12">Binds 2 zinc ions per subunit.</text>
</comment>
<dbReference type="RefSeq" id="WP_205009078.1">
    <property type="nucleotide sequence ID" value="NZ_JAFBEH010000007.1"/>
</dbReference>
<feature type="binding site" evidence="12">
    <location>
        <position position="500"/>
    </location>
    <ligand>
        <name>Zn(2+)</name>
        <dbReference type="ChEBI" id="CHEBI:29105"/>
        <label>1</label>
    </ligand>
</feature>
<gene>
    <name evidence="12" type="primary">priA</name>
    <name evidence="15" type="ORF">JOC28_000519</name>
</gene>
<evidence type="ECO:0000313" key="15">
    <source>
        <dbReference type="EMBL" id="MBM7642225.1"/>
    </source>
</evidence>
<evidence type="ECO:0000256" key="3">
    <source>
        <dbReference type="ARBA" id="ARBA00022723"/>
    </source>
</evidence>
<dbReference type="NCBIfam" id="NF004068">
    <property type="entry name" value="PRK05580.1-5"/>
    <property type="match status" value="1"/>
</dbReference>
<dbReference type="InterPro" id="IPR005259">
    <property type="entry name" value="PriA"/>
</dbReference>
<feature type="binding site" evidence="12">
    <location>
        <position position="509"/>
    </location>
    <ligand>
        <name>Zn(2+)</name>
        <dbReference type="ChEBI" id="CHEBI:29105"/>
        <label>2</label>
    </ligand>
</feature>
<dbReference type="Pfam" id="PF04851">
    <property type="entry name" value="ResIII"/>
    <property type="match status" value="1"/>
</dbReference>
<comment type="subunit">
    <text evidence="12">Component of the replication restart primosome.</text>
</comment>
<dbReference type="PANTHER" id="PTHR30580:SF0">
    <property type="entry name" value="PRIMOSOMAL PROTEIN N"/>
    <property type="match status" value="1"/>
</dbReference>
<keyword evidence="11" id="KW-0227">DNA damage</keyword>
<dbReference type="GO" id="GO:0016787">
    <property type="term" value="F:hydrolase activity"/>
    <property type="evidence" value="ECO:0007669"/>
    <property type="project" value="UniProtKB-KW"/>
</dbReference>
<comment type="caution">
    <text evidence="15">The sequence shown here is derived from an EMBL/GenBank/DDBJ whole genome shotgun (WGS) entry which is preliminary data.</text>
</comment>
<feature type="binding site" evidence="12">
    <location>
        <position position="543"/>
    </location>
    <ligand>
        <name>Zn(2+)</name>
        <dbReference type="ChEBI" id="CHEBI:29105"/>
        <label>1</label>
    </ligand>
</feature>
<comment type="catalytic activity">
    <reaction evidence="12">
        <text>ATP + H2O = ADP + phosphate + H(+)</text>
        <dbReference type="Rhea" id="RHEA:13065"/>
        <dbReference type="ChEBI" id="CHEBI:15377"/>
        <dbReference type="ChEBI" id="CHEBI:15378"/>
        <dbReference type="ChEBI" id="CHEBI:30616"/>
        <dbReference type="ChEBI" id="CHEBI:43474"/>
        <dbReference type="ChEBI" id="CHEBI:456216"/>
        <dbReference type="EC" id="5.6.2.4"/>
    </reaction>
</comment>
<dbReference type="CDD" id="cd17929">
    <property type="entry name" value="DEXHc_priA"/>
    <property type="match status" value="1"/>
</dbReference>
<dbReference type="SUPFAM" id="SSF52540">
    <property type="entry name" value="P-loop containing nucleoside triphosphate hydrolases"/>
    <property type="match status" value="2"/>
</dbReference>
<proteinExistence type="inferred from homology"/>
<feature type="binding site" evidence="12">
    <location>
        <position position="530"/>
    </location>
    <ligand>
        <name>Zn(2+)</name>
        <dbReference type="ChEBI" id="CHEBI:29105"/>
        <label>2</label>
    </ligand>
</feature>
<dbReference type="SMART" id="SM00487">
    <property type="entry name" value="DEXDc"/>
    <property type="match status" value="1"/>
</dbReference>
<comment type="function">
    <text evidence="12">Initiates the restart of stalled replication forks, which reloads the replicative helicase on sites other than the origin of replication. Recognizes and binds to abandoned replication forks and remodels them to uncover a helicase loading site. Promotes assembly of the primosome at these replication forks.</text>
</comment>
<dbReference type="EC" id="5.6.2.4" evidence="12"/>
<comment type="similarity">
    <text evidence="12">Belongs to the helicase family. PriA subfamily.</text>
</comment>
<dbReference type="Pfam" id="PF18319">
    <property type="entry name" value="Zn_ribbon_PriA"/>
    <property type="match status" value="1"/>
</dbReference>
<keyword evidence="6 12" id="KW-0347">Helicase</keyword>
<evidence type="ECO:0000256" key="5">
    <source>
        <dbReference type="ARBA" id="ARBA00022801"/>
    </source>
</evidence>
<keyword evidence="11" id="KW-0742">SOS response</keyword>
<evidence type="ECO:0000256" key="2">
    <source>
        <dbReference type="ARBA" id="ARBA00022705"/>
    </source>
</evidence>
<keyword evidence="1 12" id="KW-0639">Primosome</keyword>
<evidence type="ECO:0000256" key="1">
    <source>
        <dbReference type="ARBA" id="ARBA00022515"/>
    </source>
</evidence>
<evidence type="ECO:0000256" key="12">
    <source>
        <dbReference type="HAMAP-Rule" id="MF_00983"/>
    </source>
</evidence>
<dbReference type="CDD" id="cd18804">
    <property type="entry name" value="SF2_C_priA"/>
    <property type="match status" value="1"/>
</dbReference>
<dbReference type="NCBIfam" id="NF004066">
    <property type="entry name" value="PRK05580.1-3"/>
    <property type="match status" value="1"/>
</dbReference>
<keyword evidence="10 12" id="KW-0413">Isomerase</keyword>
<dbReference type="Gene3D" id="3.40.1440.60">
    <property type="entry name" value="PriA, 3(prime) DNA-binding domain"/>
    <property type="match status" value="1"/>
</dbReference>
<dbReference type="HAMAP" id="MF_00983">
    <property type="entry name" value="PriA"/>
    <property type="match status" value="1"/>
</dbReference>
<dbReference type="InterPro" id="IPR006935">
    <property type="entry name" value="Helicase/UvrB_N"/>
</dbReference>
<evidence type="ECO:0000256" key="11">
    <source>
        <dbReference type="ARBA" id="ARBA00023236"/>
    </source>
</evidence>
<feature type="binding site" evidence="12">
    <location>
        <position position="527"/>
    </location>
    <ligand>
        <name>Zn(2+)</name>
        <dbReference type="ChEBI" id="CHEBI:29105"/>
        <label>2</label>
    </ligand>
</feature>
<feature type="binding site" evidence="12">
    <location>
        <position position="503"/>
    </location>
    <ligand>
        <name>Zn(2+)</name>
        <dbReference type="ChEBI" id="CHEBI:29105"/>
        <label>1</label>
    </ligand>
</feature>
<keyword evidence="4 12" id="KW-0547">Nucleotide-binding</keyword>
<dbReference type="InterPro" id="IPR040498">
    <property type="entry name" value="PriA_CRR"/>
</dbReference>
<reference evidence="15 16" key="1">
    <citation type="submission" date="2021-01" db="EMBL/GenBank/DDBJ databases">
        <title>Genomic Encyclopedia of Type Strains, Phase IV (KMG-IV): sequencing the most valuable type-strain genomes for metagenomic binning, comparative biology and taxonomic classification.</title>
        <authorList>
            <person name="Goeker M."/>
        </authorList>
    </citation>
    <scope>NUCLEOTIDE SEQUENCE [LARGE SCALE GENOMIC DNA]</scope>
    <source>
        <strain evidence="15 16">DSM 27382</strain>
    </source>
</reference>
<dbReference type="EMBL" id="JAFBEH010000007">
    <property type="protein sequence ID" value="MBM7642225.1"/>
    <property type="molecule type" value="Genomic_DNA"/>
</dbReference>
<dbReference type="PANTHER" id="PTHR30580">
    <property type="entry name" value="PRIMOSOMAL PROTEIN N"/>
    <property type="match status" value="1"/>
</dbReference>
<keyword evidence="8 12" id="KW-0067">ATP-binding</keyword>
<feature type="domain" description="Helicase C-terminal" evidence="14">
    <location>
        <begin position="535"/>
        <end position="689"/>
    </location>
</feature>
<evidence type="ECO:0000256" key="9">
    <source>
        <dbReference type="ARBA" id="ARBA00023125"/>
    </source>
</evidence>
<dbReference type="SMART" id="SM00490">
    <property type="entry name" value="HELICc"/>
    <property type="match status" value="1"/>
</dbReference>
<feature type="binding site" evidence="12">
    <location>
        <position position="540"/>
    </location>
    <ligand>
        <name>Zn(2+)</name>
        <dbReference type="ChEBI" id="CHEBI:29105"/>
        <label>1</label>
    </ligand>
</feature>
<keyword evidence="16" id="KW-1185">Reference proteome</keyword>
<dbReference type="InterPro" id="IPR041222">
    <property type="entry name" value="PriA_3primeBD"/>
</dbReference>
<dbReference type="InterPro" id="IPR041236">
    <property type="entry name" value="PriA_C"/>
</dbReference>
<keyword evidence="2 12" id="KW-0235">DNA replication</keyword>
<comment type="catalytic activity">
    <reaction evidence="12">
        <text>Couples ATP hydrolysis with the unwinding of duplex DNA by translocating in the 3'-5' direction.</text>
        <dbReference type="EC" id="5.6.2.4"/>
    </reaction>
</comment>
<keyword evidence="5 12" id="KW-0378">Hydrolase</keyword>
<keyword evidence="9 12" id="KW-0238">DNA-binding</keyword>
<evidence type="ECO:0000256" key="8">
    <source>
        <dbReference type="ARBA" id="ARBA00022840"/>
    </source>
</evidence>
<evidence type="ECO:0000256" key="10">
    <source>
        <dbReference type="ARBA" id="ARBA00023235"/>
    </source>
</evidence>
<dbReference type="InterPro" id="IPR001650">
    <property type="entry name" value="Helicase_C-like"/>
</dbReference>
<dbReference type="InterPro" id="IPR027417">
    <property type="entry name" value="P-loop_NTPase"/>
</dbReference>
<name>A0ABS2PRP4_9STRE</name>
<dbReference type="Pfam" id="PF18074">
    <property type="entry name" value="PriA_C"/>
    <property type="match status" value="1"/>
</dbReference>
<dbReference type="Gene3D" id="3.40.50.300">
    <property type="entry name" value="P-loop containing nucleotide triphosphate hydrolases"/>
    <property type="match status" value="2"/>
</dbReference>
<evidence type="ECO:0000256" key="6">
    <source>
        <dbReference type="ARBA" id="ARBA00022806"/>
    </source>
</evidence>
<dbReference type="Proteomes" id="UP000697472">
    <property type="component" value="Unassembled WGS sequence"/>
</dbReference>
<feature type="binding site" evidence="12">
    <location>
        <position position="512"/>
    </location>
    <ligand>
        <name>Zn(2+)</name>
        <dbReference type="ChEBI" id="CHEBI:29105"/>
        <label>2</label>
    </ligand>
</feature>
<dbReference type="InterPro" id="IPR042115">
    <property type="entry name" value="PriA_3primeBD_sf"/>
</dbReference>